<gene>
    <name evidence="2" type="ORF">OPV22_029370</name>
</gene>
<evidence type="ECO:0000313" key="2">
    <source>
        <dbReference type="EMBL" id="KAJ8466818.1"/>
    </source>
</evidence>
<accession>A0AAV8QAZ7</accession>
<proteinExistence type="predicted"/>
<feature type="transmembrane region" description="Helical" evidence="1">
    <location>
        <begin position="12"/>
        <end position="29"/>
    </location>
</feature>
<keyword evidence="1" id="KW-0812">Transmembrane</keyword>
<keyword evidence="1" id="KW-0472">Membrane</keyword>
<name>A0AAV8QAZ7_ENSVE</name>
<comment type="caution">
    <text evidence="2">The sequence shown here is derived from an EMBL/GenBank/DDBJ whole genome shotgun (WGS) entry which is preliminary data.</text>
</comment>
<sequence length="76" mass="8602">MQLEPSDSRIVFYTLSLYSTAAVSFRLVSFRRRTFLPSLAVHRKPSSPLPIDRLFETQIKFSIGASLDDLTRGLAL</sequence>
<protein>
    <submittedName>
        <fullName evidence="2">Uncharacterized protein</fullName>
    </submittedName>
</protein>
<keyword evidence="1" id="KW-1133">Transmembrane helix</keyword>
<dbReference type="EMBL" id="JAQQAF010000008">
    <property type="protein sequence ID" value="KAJ8466818.1"/>
    <property type="molecule type" value="Genomic_DNA"/>
</dbReference>
<evidence type="ECO:0000313" key="3">
    <source>
        <dbReference type="Proteomes" id="UP001222027"/>
    </source>
</evidence>
<organism evidence="2 3">
    <name type="scientific">Ensete ventricosum</name>
    <name type="common">Abyssinian banana</name>
    <name type="synonym">Musa ensete</name>
    <dbReference type="NCBI Taxonomy" id="4639"/>
    <lineage>
        <taxon>Eukaryota</taxon>
        <taxon>Viridiplantae</taxon>
        <taxon>Streptophyta</taxon>
        <taxon>Embryophyta</taxon>
        <taxon>Tracheophyta</taxon>
        <taxon>Spermatophyta</taxon>
        <taxon>Magnoliopsida</taxon>
        <taxon>Liliopsida</taxon>
        <taxon>Zingiberales</taxon>
        <taxon>Musaceae</taxon>
        <taxon>Ensete</taxon>
    </lineage>
</organism>
<evidence type="ECO:0000256" key="1">
    <source>
        <dbReference type="SAM" id="Phobius"/>
    </source>
</evidence>
<dbReference type="AlphaFoldDB" id="A0AAV8QAZ7"/>
<keyword evidence="3" id="KW-1185">Reference proteome</keyword>
<dbReference type="Proteomes" id="UP001222027">
    <property type="component" value="Unassembled WGS sequence"/>
</dbReference>
<reference evidence="2 3" key="1">
    <citation type="submission" date="2022-12" db="EMBL/GenBank/DDBJ databases">
        <title>Chromosome-scale assembly of the Ensete ventricosum genome.</title>
        <authorList>
            <person name="Dussert Y."/>
            <person name="Stocks J."/>
            <person name="Wendawek A."/>
            <person name="Woldeyes F."/>
            <person name="Nichols R.A."/>
            <person name="Borrell J.S."/>
        </authorList>
    </citation>
    <scope>NUCLEOTIDE SEQUENCE [LARGE SCALE GENOMIC DNA]</scope>
    <source>
        <strain evidence="3">cv. Maze</strain>
        <tissue evidence="2">Seeds</tissue>
    </source>
</reference>